<dbReference type="Pfam" id="PF02518">
    <property type="entry name" value="HATPase_c"/>
    <property type="match status" value="1"/>
</dbReference>
<dbReference type="PRINTS" id="PR00344">
    <property type="entry name" value="BCTRLSENSOR"/>
</dbReference>
<keyword evidence="5" id="KW-0472">Membrane</keyword>
<dbReference type="EC" id="2.7.13.3" evidence="2"/>
<organism evidence="8 9">
    <name type="scientific">Reichenbachiella carrageenanivorans</name>
    <dbReference type="NCBI Taxonomy" id="2979869"/>
    <lineage>
        <taxon>Bacteria</taxon>
        <taxon>Pseudomonadati</taxon>
        <taxon>Bacteroidota</taxon>
        <taxon>Cytophagia</taxon>
        <taxon>Cytophagales</taxon>
        <taxon>Reichenbachiellaceae</taxon>
        <taxon>Reichenbachiella</taxon>
    </lineage>
</organism>
<dbReference type="Pfam" id="PF07495">
    <property type="entry name" value="Y_Y_Y"/>
    <property type="match status" value="1"/>
</dbReference>
<dbReference type="InterPro" id="IPR036097">
    <property type="entry name" value="HisK_dim/P_sf"/>
</dbReference>
<dbReference type="Gene3D" id="1.10.287.130">
    <property type="match status" value="1"/>
</dbReference>
<dbReference type="RefSeq" id="WP_263049999.1">
    <property type="nucleotide sequence ID" value="NZ_CP106735.1"/>
</dbReference>
<keyword evidence="8" id="KW-0547">Nucleotide-binding</keyword>
<accession>A0ABY6CZK2</accession>
<dbReference type="PROSITE" id="PS50109">
    <property type="entry name" value="HIS_KIN"/>
    <property type="match status" value="1"/>
</dbReference>
<dbReference type="InterPro" id="IPR011047">
    <property type="entry name" value="Quinoprotein_ADH-like_sf"/>
</dbReference>
<gene>
    <name evidence="8" type="ORF">N7E81_12885</name>
</gene>
<dbReference type="PANTHER" id="PTHR43547:SF2">
    <property type="entry name" value="HYBRID SIGNAL TRANSDUCTION HISTIDINE KINASE C"/>
    <property type="match status" value="1"/>
</dbReference>
<dbReference type="Gene3D" id="2.130.10.10">
    <property type="entry name" value="YVTN repeat-like/Quinoprotein amine dehydrogenase"/>
    <property type="match status" value="2"/>
</dbReference>
<keyword evidence="4" id="KW-0175">Coiled coil</keyword>
<dbReference type="SUPFAM" id="SSF47384">
    <property type="entry name" value="Homodimeric domain of signal transducing histidine kinase"/>
    <property type="match status" value="1"/>
</dbReference>
<evidence type="ECO:0000256" key="6">
    <source>
        <dbReference type="SAM" id="SignalP"/>
    </source>
</evidence>
<dbReference type="InterPro" id="IPR003594">
    <property type="entry name" value="HATPase_dom"/>
</dbReference>
<dbReference type="GO" id="GO:0005524">
    <property type="term" value="F:ATP binding"/>
    <property type="evidence" value="ECO:0007669"/>
    <property type="project" value="UniProtKB-KW"/>
</dbReference>
<keyword evidence="9" id="KW-1185">Reference proteome</keyword>
<evidence type="ECO:0000256" key="5">
    <source>
        <dbReference type="SAM" id="Phobius"/>
    </source>
</evidence>
<dbReference type="InterPro" id="IPR015943">
    <property type="entry name" value="WD40/YVTN_repeat-like_dom_sf"/>
</dbReference>
<dbReference type="InterPro" id="IPR013783">
    <property type="entry name" value="Ig-like_fold"/>
</dbReference>
<evidence type="ECO:0000256" key="3">
    <source>
        <dbReference type="ARBA" id="ARBA00022553"/>
    </source>
</evidence>
<feature type="coiled-coil region" evidence="4">
    <location>
        <begin position="758"/>
        <end position="796"/>
    </location>
</feature>
<feature type="domain" description="Histidine kinase" evidence="7">
    <location>
        <begin position="806"/>
        <end position="1021"/>
    </location>
</feature>
<sequence>MSYIKSAALCFAFVLSLLPKVGAQSSEKGLPFIDYYSPSDYRAGSFNFNVIRDTLGIYYFSNDDGVLVYNGVDWNLIKVTREKSVYWLQQDSQGTIYVGADGEFGYLQASKTGRLSYVSLMDKVDAKYHDFGAVWEVACTSKEVVFRSKKYIFRLVGNEVKVFFPAHNEFDIAFTVRDTVYTRNKGVGLMYFDGDQLKLKKGGAFFADMKVNIFLPYGEDLLIGSRYDGLYVLKNGEVEALKTEVDDFLKAYKIYHGCVTYDGNYAFAAYTKGVAILDKNGKLLEMLDENSGLIDFQYLFVGMFDANNLWIANGVGTTKVKTLSPLSFFDENRGIKDVGTDIVRYKGDIYAATLRDLFLLEKGGFGGQFRKFNPEDFYEIYSLDLMNDEMIIACQRGLIAYDDEKFRFLDERRIHYAKVSKDQSEIYVGVGEMGFGVYYQEGESYQLIRLNGFNEPIKKIEEIGDKIVFVSKYGTLGVVSHRVAQGVHYLKLEKEYQVGNAAIVPCGDKILVVAREGWYFMDSTGWISEPRELALSNKPTKIMQVVPVGDEKLWVSYQDEERINYNEYVVMGNGKMNATGVAFGSHFHVNSSYADQDSVLWFIGDGGVVRYDQKIPITIPVGDFTCHIDRLVWDKDSLLFEHGADIAPIVLPHDKTDIRFAFFTNEVNASEEKTFQYRLVGSDDEWSKWSRESKKDYTGLKAGEYTFEVRAKNAVNQISKADAFHFYVERPWYLTKMSFFGFMVLFVGIIYGVFRIRMASLEQAKVRLEKQVSKRTAEVEAQKRDLETQRVILQNANDTKNQLFSIIGHDLRSPLNSLQGLTDLIHHYQAEQQPEMVDELVGHMSDSVKRLRHLLDNLLTWALNQSGNFKVNPELIKIDFFLKEIISILKESAKSKSISITLHGVSGCLINADRNSLSTVIRNLLNNAIKFSNEGSVIEVRYTYDHEKTIIKIIDEGIGISADKLSDIFELTHSTYGTNNEKGTGLGLVLVSEFVALNGGTIDVSSVQGKGTTFTLTFPNK</sequence>
<dbReference type="SUPFAM" id="SSF50998">
    <property type="entry name" value="Quinoprotein alcohol dehydrogenase-like"/>
    <property type="match status" value="1"/>
</dbReference>
<proteinExistence type="predicted"/>
<reference evidence="8" key="1">
    <citation type="submission" date="2022-10" db="EMBL/GenBank/DDBJ databases">
        <title>Comparative genomics and taxonomic characterization of three novel marine species of genus Reichenbachiella exhibiting antioxidant and polysaccharide degradation activities.</title>
        <authorList>
            <person name="Muhammad N."/>
            <person name="Lee Y.-J."/>
            <person name="Ko J."/>
            <person name="Kim S.-G."/>
        </authorList>
    </citation>
    <scope>NUCLEOTIDE SEQUENCE</scope>
    <source>
        <strain evidence="8">Wsw4-B4</strain>
    </source>
</reference>
<dbReference type="PANTHER" id="PTHR43547">
    <property type="entry name" value="TWO-COMPONENT HISTIDINE KINASE"/>
    <property type="match status" value="1"/>
</dbReference>
<dbReference type="EMBL" id="CP106735">
    <property type="protein sequence ID" value="UXX78253.1"/>
    <property type="molecule type" value="Genomic_DNA"/>
</dbReference>
<evidence type="ECO:0000259" key="7">
    <source>
        <dbReference type="PROSITE" id="PS50109"/>
    </source>
</evidence>
<dbReference type="CDD" id="cd00082">
    <property type="entry name" value="HisKA"/>
    <property type="match status" value="1"/>
</dbReference>
<dbReference type="InterPro" id="IPR005467">
    <property type="entry name" value="His_kinase_dom"/>
</dbReference>
<keyword evidence="8" id="KW-0067">ATP-binding</keyword>
<keyword evidence="3" id="KW-0597">Phosphoprotein</keyword>
<protein>
    <recommendedName>
        <fullName evidence="2">histidine kinase</fullName>
        <ecNumber evidence="2">2.7.13.3</ecNumber>
    </recommendedName>
</protein>
<dbReference type="Gene3D" id="3.30.565.10">
    <property type="entry name" value="Histidine kinase-like ATPase, C-terminal domain"/>
    <property type="match status" value="1"/>
</dbReference>
<dbReference type="InterPro" id="IPR003661">
    <property type="entry name" value="HisK_dim/P_dom"/>
</dbReference>
<comment type="catalytic activity">
    <reaction evidence="1">
        <text>ATP + protein L-histidine = ADP + protein N-phospho-L-histidine.</text>
        <dbReference type="EC" id="2.7.13.3"/>
    </reaction>
</comment>
<dbReference type="Proteomes" id="UP001062165">
    <property type="component" value="Chromosome"/>
</dbReference>
<keyword evidence="6" id="KW-0732">Signal</keyword>
<evidence type="ECO:0000256" key="4">
    <source>
        <dbReference type="SAM" id="Coils"/>
    </source>
</evidence>
<keyword evidence="5" id="KW-0812">Transmembrane</keyword>
<name>A0ABY6CZK2_9BACT</name>
<dbReference type="InterPro" id="IPR011123">
    <property type="entry name" value="Y_Y_Y"/>
</dbReference>
<keyword evidence="5" id="KW-1133">Transmembrane helix</keyword>
<evidence type="ECO:0000313" key="9">
    <source>
        <dbReference type="Proteomes" id="UP001062165"/>
    </source>
</evidence>
<dbReference type="Gene3D" id="2.60.40.10">
    <property type="entry name" value="Immunoglobulins"/>
    <property type="match status" value="1"/>
</dbReference>
<evidence type="ECO:0000256" key="1">
    <source>
        <dbReference type="ARBA" id="ARBA00000085"/>
    </source>
</evidence>
<dbReference type="SMART" id="SM00388">
    <property type="entry name" value="HisKA"/>
    <property type="match status" value="1"/>
</dbReference>
<dbReference type="InterPro" id="IPR004358">
    <property type="entry name" value="Sig_transdc_His_kin-like_C"/>
</dbReference>
<dbReference type="CDD" id="cd00075">
    <property type="entry name" value="HATPase"/>
    <property type="match status" value="1"/>
</dbReference>
<dbReference type="InterPro" id="IPR036890">
    <property type="entry name" value="HATPase_C_sf"/>
</dbReference>
<dbReference type="SUPFAM" id="SSF55874">
    <property type="entry name" value="ATPase domain of HSP90 chaperone/DNA topoisomerase II/histidine kinase"/>
    <property type="match status" value="1"/>
</dbReference>
<feature type="signal peptide" evidence="6">
    <location>
        <begin position="1"/>
        <end position="23"/>
    </location>
</feature>
<dbReference type="SMART" id="SM00387">
    <property type="entry name" value="HATPase_c"/>
    <property type="match status" value="1"/>
</dbReference>
<feature type="chain" id="PRO_5046289401" description="histidine kinase" evidence="6">
    <location>
        <begin position="24"/>
        <end position="1021"/>
    </location>
</feature>
<dbReference type="Pfam" id="PF00512">
    <property type="entry name" value="HisKA"/>
    <property type="match status" value="1"/>
</dbReference>
<feature type="transmembrane region" description="Helical" evidence="5">
    <location>
        <begin position="732"/>
        <end position="754"/>
    </location>
</feature>
<evidence type="ECO:0000313" key="8">
    <source>
        <dbReference type="EMBL" id="UXX78253.1"/>
    </source>
</evidence>
<evidence type="ECO:0000256" key="2">
    <source>
        <dbReference type="ARBA" id="ARBA00012438"/>
    </source>
</evidence>